<proteinExistence type="predicted"/>
<evidence type="ECO:0000313" key="6">
    <source>
        <dbReference type="EMBL" id="SDL06316.1"/>
    </source>
</evidence>
<dbReference type="STRING" id="321763.SAMN04488692_10163"/>
<dbReference type="Proteomes" id="UP000199476">
    <property type="component" value="Unassembled WGS sequence"/>
</dbReference>
<dbReference type="GO" id="GO:0051536">
    <property type="term" value="F:iron-sulfur cluster binding"/>
    <property type="evidence" value="ECO:0007669"/>
    <property type="project" value="UniProtKB-KW"/>
</dbReference>
<dbReference type="Pfam" id="PF17806">
    <property type="entry name" value="SO_alpha_A3"/>
    <property type="match status" value="1"/>
</dbReference>
<evidence type="ECO:0000256" key="4">
    <source>
        <dbReference type="ARBA" id="ARBA00023014"/>
    </source>
</evidence>
<keyword evidence="1" id="KW-0479">Metal-binding</keyword>
<dbReference type="InterPro" id="IPR051691">
    <property type="entry name" value="Metab_Enz_Cyan_OpOx_G3PDH"/>
</dbReference>
<dbReference type="Gene3D" id="1.10.10.1100">
    <property type="entry name" value="BFD-like [2Fe-2S]-binding domain"/>
    <property type="match status" value="1"/>
</dbReference>
<keyword evidence="3" id="KW-0408">Iron</keyword>
<reference evidence="6 7" key="1">
    <citation type="submission" date="2016-10" db="EMBL/GenBank/DDBJ databases">
        <authorList>
            <person name="de Groot N.N."/>
        </authorList>
    </citation>
    <scope>NUCLEOTIDE SEQUENCE [LARGE SCALE GENOMIC DNA]</scope>
    <source>
        <strain evidence="6 7">SLAS-1</strain>
    </source>
</reference>
<dbReference type="PROSITE" id="PS00198">
    <property type="entry name" value="4FE4S_FER_1"/>
    <property type="match status" value="1"/>
</dbReference>
<accession>A0A1G9H052</accession>
<dbReference type="PANTHER" id="PTHR42949">
    <property type="entry name" value="ANAEROBIC GLYCEROL-3-PHOSPHATE DEHYDROGENASE SUBUNIT B"/>
    <property type="match status" value="1"/>
</dbReference>
<dbReference type="Gene3D" id="3.30.70.20">
    <property type="match status" value="1"/>
</dbReference>
<evidence type="ECO:0000259" key="5">
    <source>
        <dbReference type="PROSITE" id="PS51379"/>
    </source>
</evidence>
<keyword evidence="4" id="KW-0411">Iron-sulfur</keyword>
<dbReference type="Pfam" id="PF13237">
    <property type="entry name" value="Fer4_10"/>
    <property type="match status" value="1"/>
</dbReference>
<name>A0A1G9H052_9FIRM</name>
<dbReference type="CDD" id="cd19946">
    <property type="entry name" value="GlpA-like_Fer2_BFD-like"/>
    <property type="match status" value="1"/>
</dbReference>
<dbReference type="InterPro" id="IPR041854">
    <property type="entry name" value="BFD-like_2Fe2S-bd_dom_sf"/>
</dbReference>
<sequence length="257" mass="28395">MLKKTGIPAEAELDKALPSRERLEEGPVAVFECFEEIPCDPCYYACPVEAVDEFEDINELPELDSEACTGCGRCIAACPGLAAFVLDYTYSEDKGLVGLPYEFTPLPQEGEEVIALDHAGEKTARAEVVRVNTYRGAQKTPVVWLAVEKNGLARTRHFRRLKEDEETIICRCEDITLAEIKQVVAEGYTTVEEIKRKTRLSMGPCQGRTCLELISTILARELDRDQEEIDLPVSRPPLEGVELGVLAARSEGGESDG</sequence>
<dbReference type="OrthoDB" id="9801699at2"/>
<protein>
    <submittedName>
        <fullName evidence="6">4Fe-4S dicluster domain-containing protein</fullName>
    </submittedName>
</protein>
<dbReference type="GO" id="GO:0046872">
    <property type="term" value="F:metal ion binding"/>
    <property type="evidence" value="ECO:0007669"/>
    <property type="project" value="UniProtKB-KW"/>
</dbReference>
<dbReference type="EMBL" id="FNGO01000001">
    <property type="protein sequence ID" value="SDL06316.1"/>
    <property type="molecule type" value="Genomic_DNA"/>
</dbReference>
<feature type="domain" description="4Fe-4S ferredoxin-type" evidence="5">
    <location>
        <begin position="59"/>
        <end position="89"/>
    </location>
</feature>
<keyword evidence="7" id="KW-1185">Reference proteome</keyword>
<evidence type="ECO:0000256" key="3">
    <source>
        <dbReference type="ARBA" id="ARBA00023004"/>
    </source>
</evidence>
<evidence type="ECO:0000256" key="1">
    <source>
        <dbReference type="ARBA" id="ARBA00022723"/>
    </source>
</evidence>
<dbReference type="PROSITE" id="PS51379">
    <property type="entry name" value="4FE4S_FER_2"/>
    <property type="match status" value="1"/>
</dbReference>
<dbReference type="InterPro" id="IPR017896">
    <property type="entry name" value="4Fe4S_Fe-S-bd"/>
</dbReference>
<dbReference type="PANTHER" id="PTHR42949:SF3">
    <property type="entry name" value="ANAEROBIC GLYCEROL-3-PHOSPHATE DEHYDROGENASE SUBUNIT B"/>
    <property type="match status" value="1"/>
</dbReference>
<evidence type="ECO:0000256" key="2">
    <source>
        <dbReference type="ARBA" id="ARBA00023002"/>
    </source>
</evidence>
<dbReference type="SUPFAM" id="SSF54862">
    <property type="entry name" value="4Fe-4S ferredoxins"/>
    <property type="match status" value="1"/>
</dbReference>
<gene>
    <name evidence="6" type="ORF">SAMN04488692_10163</name>
</gene>
<organism evidence="6 7">
    <name type="scientific">Halarsenatibacter silvermanii</name>
    <dbReference type="NCBI Taxonomy" id="321763"/>
    <lineage>
        <taxon>Bacteria</taxon>
        <taxon>Bacillati</taxon>
        <taxon>Bacillota</taxon>
        <taxon>Clostridia</taxon>
        <taxon>Halanaerobiales</taxon>
        <taxon>Halarsenatibacteraceae</taxon>
        <taxon>Halarsenatibacter</taxon>
    </lineage>
</organism>
<dbReference type="InterPro" id="IPR041117">
    <property type="entry name" value="SoxA_A3"/>
</dbReference>
<evidence type="ECO:0000313" key="7">
    <source>
        <dbReference type="Proteomes" id="UP000199476"/>
    </source>
</evidence>
<keyword evidence="2" id="KW-0560">Oxidoreductase</keyword>
<dbReference type="InterPro" id="IPR017900">
    <property type="entry name" value="4Fe4S_Fe_S_CS"/>
</dbReference>
<dbReference type="AlphaFoldDB" id="A0A1G9H052"/>
<dbReference type="RefSeq" id="WP_089757534.1">
    <property type="nucleotide sequence ID" value="NZ_FNGO01000001.1"/>
</dbReference>
<dbReference type="GO" id="GO:0016491">
    <property type="term" value="F:oxidoreductase activity"/>
    <property type="evidence" value="ECO:0007669"/>
    <property type="project" value="UniProtKB-KW"/>
</dbReference>